<organism evidence="7 8">
    <name type="scientific">Aphidius gifuensis</name>
    <name type="common">Parasitoid wasp</name>
    <dbReference type="NCBI Taxonomy" id="684658"/>
    <lineage>
        <taxon>Eukaryota</taxon>
        <taxon>Metazoa</taxon>
        <taxon>Ecdysozoa</taxon>
        <taxon>Arthropoda</taxon>
        <taxon>Hexapoda</taxon>
        <taxon>Insecta</taxon>
        <taxon>Pterygota</taxon>
        <taxon>Neoptera</taxon>
        <taxon>Endopterygota</taxon>
        <taxon>Hymenoptera</taxon>
        <taxon>Apocrita</taxon>
        <taxon>Ichneumonoidea</taxon>
        <taxon>Braconidae</taxon>
        <taxon>Aphidiinae</taxon>
        <taxon>Aphidius</taxon>
    </lineage>
</organism>
<dbReference type="GO" id="GO:0045277">
    <property type="term" value="C:respiratory chain complex IV"/>
    <property type="evidence" value="ECO:0007669"/>
    <property type="project" value="InterPro"/>
</dbReference>
<feature type="disulfide bond" evidence="6">
    <location>
        <begin position="44"/>
        <end position="76"/>
    </location>
</feature>
<keyword evidence="8" id="KW-1185">Reference proteome</keyword>
<comment type="subcellular location">
    <subcellularLocation>
        <location evidence="1">Mitochondrion</location>
    </subcellularLocation>
</comment>
<gene>
    <name evidence="7" type="ORF">HCN44_007973</name>
</gene>
<proteinExistence type="predicted"/>
<dbReference type="PANTHER" id="PTHR11387">
    <property type="entry name" value="CYTOCHROME C OXIDASE SUBUNIT 6B"/>
    <property type="match status" value="1"/>
</dbReference>
<reference evidence="7 8" key="1">
    <citation type="submission" date="2020-08" db="EMBL/GenBank/DDBJ databases">
        <title>Aphidius gifuensis genome sequencing and assembly.</title>
        <authorList>
            <person name="Du Z."/>
        </authorList>
    </citation>
    <scope>NUCLEOTIDE SEQUENCE [LARGE SCALE GENOMIC DNA]</scope>
    <source>
        <strain evidence="7">YNYX2018</strain>
        <tissue evidence="7">Adults</tissue>
    </source>
</reference>
<dbReference type="InterPro" id="IPR048280">
    <property type="entry name" value="COX6B-like"/>
</dbReference>
<evidence type="ECO:0000256" key="6">
    <source>
        <dbReference type="PIRSR" id="PIRSR000278-1"/>
    </source>
</evidence>
<dbReference type="CDD" id="cd00926">
    <property type="entry name" value="Cyt_c_Oxidase_VIb"/>
    <property type="match status" value="1"/>
</dbReference>
<evidence type="ECO:0000256" key="1">
    <source>
        <dbReference type="ARBA" id="ARBA00004173"/>
    </source>
</evidence>
<dbReference type="EMBL" id="JACMRX010000005">
    <property type="protein sequence ID" value="KAF7989299.1"/>
    <property type="molecule type" value="Genomic_DNA"/>
</dbReference>
<evidence type="ECO:0000256" key="4">
    <source>
        <dbReference type="ARBA" id="ARBA00040060"/>
    </source>
</evidence>
<dbReference type="SUPFAM" id="SSF47694">
    <property type="entry name" value="Cytochrome c oxidase subunit h"/>
    <property type="match status" value="1"/>
</dbReference>
<evidence type="ECO:0000313" key="8">
    <source>
        <dbReference type="Proteomes" id="UP000639338"/>
    </source>
</evidence>
<evidence type="ECO:0000256" key="3">
    <source>
        <dbReference type="ARBA" id="ARBA00023157"/>
    </source>
</evidence>
<evidence type="ECO:0000256" key="5">
    <source>
        <dbReference type="ARBA" id="ARBA00042114"/>
    </source>
</evidence>
<dbReference type="AlphaFoldDB" id="A0A835CN98"/>
<dbReference type="PIRSF" id="PIRSF000278">
    <property type="entry name" value="Cyt_c_oxidase_6B"/>
    <property type="match status" value="1"/>
</dbReference>
<dbReference type="Proteomes" id="UP000639338">
    <property type="component" value="Unassembled WGS sequence"/>
</dbReference>
<sequence>MATTHPLLAEPGKLNEEQVQEILKTHKTAPYDPRFPNTNQTRNCYQNFVDFHRCKKVRGEEYEACQYFKKIYSIMCPSDWVERWTLQIEEDRFPGRI</sequence>
<dbReference type="GO" id="GO:0005739">
    <property type="term" value="C:mitochondrion"/>
    <property type="evidence" value="ECO:0007669"/>
    <property type="project" value="UniProtKB-SubCell"/>
</dbReference>
<name>A0A835CN98_APHGI</name>
<accession>A0A835CN98</accession>
<protein>
    <recommendedName>
        <fullName evidence="4">Cytochrome c oxidase subunit 6B1</fullName>
    </recommendedName>
    <alternativeName>
        <fullName evidence="5">Cytochrome c oxidase subunit VIb isoform 1</fullName>
    </alternativeName>
</protein>
<evidence type="ECO:0000313" key="7">
    <source>
        <dbReference type="EMBL" id="KAF7989299.1"/>
    </source>
</evidence>
<dbReference type="Gene3D" id="1.10.10.140">
    <property type="entry name" value="Cytochrome c oxidase, subunit VIb"/>
    <property type="match status" value="1"/>
</dbReference>
<dbReference type="Pfam" id="PF02297">
    <property type="entry name" value="COX6B"/>
    <property type="match status" value="1"/>
</dbReference>
<dbReference type="InterPro" id="IPR003213">
    <property type="entry name" value="Cyt_c_oxidase_su6B"/>
</dbReference>
<evidence type="ECO:0000256" key="2">
    <source>
        <dbReference type="ARBA" id="ARBA00023128"/>
    </source>
</evidence>
<dbReference type="FunFam" id="1.10.10.140:FF:000001">
    <property type="entry name" value="Cytochrome c oxidase subunit 6B1"/>
    <property type="match status" value="1"/>
</dbReference>
<comment type="caution">
    <text evidence="7">The sequence shown here is derived from an EMBL/GenBank/DDBJ whole genome shotgun (WGS) entry which is preliminary data.</text>
</comment>
<feature type="disulfide bond" evidence="6">
    <location>
        <begin position="54"/>
        <end position="65"/>
    </location>
</feature>
<keyword evidence="3 6" id="KW-1015">Disulfide bond</keyword>
<keyword evidence="2" id="KW-0496">Mitochondrion</keyword>
<dbReference type="InterPro" id="IPR036549">
    <property type="entry name" value="CX6/COA6-like_sf"/>
</dbReference>